<dbReference type="EMBL" id="BTGD01000011">
    <property type="protein sequence ID" value="GMM57176.1"/>
    <property type="molecule type" value="Genomic_DNA"/>
</dbReference>
<organism evidence="1 2">
    <name type="scientific">Maudiozyma humilis</name>
    <name type="common">Sour dough yeast</name>
    <name type="synonym">Kazachstania humilis</name>
    <dbReference type="NCBI Taxonomy" id="51915"/>
    <lineage>
        <taxon>Eukaryota</taxon>
        <taxon>Fungi</taxon>
        <taxon>Dikarya</taxon>
        <taxon>Ascomycota</taxon>
        <taxon>Saccharomycotina</taxon>
        <taxon>Saccharomycetes</taxon>
        <taxon>Saccharomycetales</taxon>
        <taxon>Saccharomycetaceae</taxon>
        <taxon>Maudiozyma</taxon>
    </lineage>
</organism>
<proteinExistence type="predicted"/>
<accession>A0AAV5S2B5</accession>
<dbReference type="AlphaFoldDB" id="A0AAV5S2B5"/>
<sequence length="151" mass="16527">MDSYGLWDNLENNSTSDLGSLDTSDEETISFIQASESFPEAFSSDNESLFSNTISQYAFDNAGTVLGSSDNTSVLPKELRDILNSGFENVFAEEQPTATSEGIVVLVIPMESSQVKPVSVIHDNFLHACLEKAWEQADQLRQKVDQNPGGQ</sequence>
<keyword evidence="2" id="KW-1185">Reference proteome</keyword>
<dbReference type="Proteomes" id="UP001377567">
    <property type="component" value="Unassembled WGS sequence"/>
</dbReference>
<reference evidence="1 2" key="1">
    <citation type="journal article" date="2023" name="Elife">
        <title>Identification of key yeast species and microbe-microbe interactions impacting larval growth of Drosophila in the wild.</title>
        <authorList>
            <person name="Mure A."/>
            <person name="Sugiura Y."/>
            <person name="Maeda R."/>
            <person name="Honda K."/>
            <person name="Sakurai N."/>
            <person name="Takahashi Y."/>
            <person name="Watada M."/>
            <person name="Katoh T."/>
            <person name="Gotoh A."/>
            <person name="Gotoh Y."/>
            <person name="Taniguchi I."/>
            <person name="Nakamura K."/>
            <person name="Hayashi T."/>
            <person name="Katayama T."/>
            <person name="Uemura T."/>
            <person name="Hattori Y."/>
        </authorList>
    </citation>
    <scope>NUCLEOTIDE SEQUENCE [LARGE SCALE GENOMIC DNA]</scope>
    <source>
        <strain evidence="1 2">KH-74</strain>
    </source>
</reference>
<evidence type="ECO:0000313" key="2">
    <source>
        <dbReference type="Proteomes" id="UP001377567"/>
    </source>
</evidence>
<name>A0AAV5S2B5_MAUHU</name>
<evidence type="ECO:0000313" key="1">
    <source>
        <dbReference type="EMBL" id="GMM57176.1"/>
    </source>
</evidence>
<protein>
    <submittedName>
        <fullName evidence="1">Uncharacterized protein</fullName>
    </submittedName>
</protein>
<comment type="caution">
    <text evidence="1">The sequence shown here is derived from an EMBL/GenBank/DDBJ whole genome shotgun (WGS) entry which is preliminary data.</text>
</comment>
<gene>
    <name evidence="1" type="ORF">DAKH74_037920</name>
</gene>